<dbReference type="EMBL" id="MTYJ01000076">
    <property type="protein sequence ID" value="OQV16280.1"/>
    <property type="molecule type" value="Genomic_DNA"/>
</dbReference>
<keyword evidence="2 12" id="KW-0812">Transmembrane</keyword>
<dbReference type="OrthoDB" id="158360at2759"/>
<dbReference type="SUPFAM" id="SSF58038">
    <property type="entry name" value="SNARE fusion complex"/>
    <property type="match status" value="1"/>
</dbReference>
<feature type="coiled-coil region" evidence="11">
    <location>
        <begin position="2"/>
        <end position="29"/>
    </location>
</feature>
<organism evidence="13 14">
    <name type="scientific">Hypsibius exemplaris</name>
    <name type="common">Freshwater tardigrade</name>
    <dbReference type="NCBI Taxonomy" id="2072580"/>
    <lineage>
        <taxon>Eukaryota</taxon>
        <taxon>Metazoa</taxon>
        <taxon>Ecdysozoa</taxon>
        <taxon>Tardigrada</taxon>
        <taxon>Eutardigrada</taxon>
        <taxon>Parachela</taxon>
        <taxon>Hypsibioidea</taxon>
        <taxon>Hypsibiidae</taxon>
        <taxon>Hypsibius</taxon>
    </lineage>
</organism>
<comment type="function">
    <text evidence="7 10">Involved in transport of proteins from the cis/medial-Golgi to the trans-Golgi network.</text>
</comment>
<evidence type="ECO:0000256" key="9">
    <source>
        <dbReference type="ARBA" id="ARBA00038172"/>
    </source>
</evidence>
<evidence type="ECO:0000313" key="14">
    <source>
        <dbReference type="Proteomes" id="UP000192578"/>
    </source>
</evidence>
<comment type="subcellular location">
    <subcellularLocation>
        <location evidence="8">Golgi apparatus</location>
        <location evidence="8">cis-Golgi network membrane</location>
        <topology evidence="8">Single-pass type IV membrane protein</topology>
    </subcellularLocation>
</comment>
<dbReference type="PANTHER" id="PTHR21230">
    <property type="entry name" value="VESICLE TRANSPORT V-SNARE PROTEIN VTI1-RELATED"/>
    <property type="match status" value="1"/>
</dbReference>
<name>A0A1W0WM41_HYPEX</name>
<dbReference type="AlphaFoldDB" id="A0A1W0WM41"/>
<protein>
    <submittedName>
        <fullName evidence="13">Golgi SNAP receptor complex member 2</fullName>
    </submittedName>
</protein>
<evidence type="ECO:0000256" key="4">
    <source>
        <dbReference type="ARBA" id="ARBA00022989"/>
    </source>
</evidence>
<dbReference type="GO" id="GO:0005484">
    <property type="term" value="F:SNAP receptor activity"/>
    <property type="evidence" value="ECO:0007669"/>
    <property type="project" value="InterPro"/>
</dbReference>
<reference evidence="14" key="1">
    <citation type="submission" date="2017-01" db="EMBL/GenBank/DDBJ databases">
        <title>Comparative genomics of anhydrobiosis in the tardigrade Hypsibius dujardini.</title>
        <authorList>
            <person name="Yoshida Y."/>
            <person name="Koutsovoulos G."/>
            <person name="Laetsch D."/>
            <person name="Stevens L."/>
            <person name="Kumar S."/>
            <person name="Horikawa D."/>
            <person name="Ishino K."/>
            <person name="Komine S."/>
            <person name="Tomita M."/>
            <person name="Blaxter M."/>
            <person name="Arakawa K."/>
        </authorList>
    </citation>
    <scope>NUCLEOTIDE SEQUENCE [LARGE SCALE GENOMIC DNA]</scope>
    <source>
        <strain evidence="14">Z151</strain>
    </source>
</reference>
<dbReference type="GO" id="GO:0000149">
    <property type="term" value="F:SNARE binding"/>
    <property type="evidence" value="ECO:0007669"/>
    <property type="project" value="TreeGrafter"/>
</dbReference>
<proteinExistence type="inferred from homology"/>
<sequence>MMSTLERLCHDTDSQLRDLESRLSQYEQVGEDFVMNLEADIQDVSGKITATLQRLDILVDKEPFSRRQNSKLRVDQIRYDFQHLKSALRQLQTRRAQRLQEENQRRELLATDFSKLPNGGHTAIQIQDSELRHHSLMKNVNKSVDNLLDNGMEILNNLRVQGSSLKNIKSRVLDIGTKLGLSTTVMKMIERRGVQDQYFLYAGIVVSLLIMFALYWYFV</sequence>
<keyword evidence="14" id="KW-1185">Reference proteome</keyword>
<evidence type="ECO:0000256" key="5">
    <source>
        <dbReference type="ARBA" id="ARBA00023034"/>
    </source>
</evidence>
<dbReference type="GO" id="GO:0031201">
    <property type="term" value="C:SNARE complex"/>
    <property type="evidence" value="ECO:0007669"/>
    <property type="project" value="TreeGrafter"/>
</dbReference>
<dbReference type="GO" id="GO:0005789">
    <property type="term" value="C:endoplasmic reticulum membrane"/>
    <property type="evidence" value="ECO:0007669"/>
    <property type="project" value="TreeGrafter"/>
</dbReference>
<dbReference type="GO" id="GO:0006906">
    <property type="term" value="P:vesicle fusion"/>
    <property type="evidence" value="ECO:0007669"/>
    <property type="project" value="TreeGrafter"/>
</dbReference>
<keyword evidence="3 10" id="KW-0653">Protein transport</keyword>
<dbReference type="GO" id="GO:0015031">
    <property type="term" value="P:protein transport"/>
    <property type="evidence" value="ECO:0007669"/>
    <property type="project" value="UniProtKB-KW"/>
</dbReference>
<evidence type="ECO:0000256" key="6">
    <source>
        <dbReference type="ARBA" id="ARBA00023136"/>
    </source>
</evidence>
<evidence type="ECO:0000256" key="10">
    <source>
        <dbReference type="PIRNR" id="PIRNR028865"/>
    </source>
</evidence>
<evidence type="ECO:0000256" key="8">
    <source>
        <dbReference type="ARBA" id="ARBA00037862"/>
    </source>
</evidence>
<dbReference type="GO" id="GO:0005794">
    <property type="term" value="C:Golgi apparatus"/>
    <property type="evidence" value="ECO:0007669"/>
    <property type="project" value="UniProtKB-SubCell"/>
</dbReference>
<keyword evidence="4 12" id="KW-1133">Transmembrane helix</keyword>
<evidence type="ECO:0000313" key="13">
    <source>
        <dbReference type="EMBL" id="OQV16280.1"/>
    </source>
</evidence>
<feature type="transmembrane region" description="Helical" evidence="12">
    <location>
        <begin position="198"/>
        <end position="218"/>
    </location>
</feature>
<dbReference type="Pfam" id="PF12352">
    <property type="entry name" value="V-SNARE_C"/>
    <property type="match status" value="1"/>
</dbReference>
<evidence type="ECO:0000256" key="3">
    <source>
        <dbReference type="ARBA" id="ARBA00022927"/>
    </source>
</evidence>
<dbReference type="PIRSF" id="PIRSF028865">
    <property type="entry name" value="Membrin-2"/>
    <property type="match status" value="1"/>
</dbReference>
<evidence type="ECO:0000256" key="2">
    <source>
        <dbReference type="ARBA" id="ARBA00022692"/>
    </source>
</evidence>
<dbReference type="CDD" id="cd15863">
    <property type="entry name" value="SNARE_GS27"/>
    <property type="match status" value="1"/>
</dbReference>
<gene>
    <name evidence="13" type="ORF">BV898_09588</name>
</gene>
<dbReference type="GO" id="GO:0031902">
    <property type="term" value="C:late endosome membrane"/>
    <property type="evidence" value="ECO:0007669"/>
    <property type="project" value="TreeGrafter"/>
</dbReference>
<keyword evidence="6 10" id="KW-0472">Membrane</keyword>
<evidence type="ECO:0000256" key="11">
    <source>
        <dbReference type="SAM" id="Coils"/>
    </source>
</evidence>
<accession>A0A1W0WM41</accession>
<comment type="caution">
    <text evidence="13">The sequence shown here is derived from an EMBL/GenBank/DDBJ whole genome shotgun (WGS) entry which is preliminary data.</text>
</comment>
<keyword evidence="13" id="KW-0675">Receptor</keyword>
<evidence type="ECO:0000256" key="12">
    <source>
        <dbReference type="SAM" id="Phobius"/>
    </source>
</evidence>
<keyword evidence="5" id="KW-0333">Golgi apparatus</keyword>
<keyword evidence="1 10" id="KW-0813">Transport</keyword>
<dbReference type="PANTHER" id="PTHR21230:SF1">
    <property type="entry name" value="GOLGI SNAP RECEPTOR COMPLEX MEMBER 2"/>
    <property type="match status" value="1"/>
</dbReference>
<keyword evidence="11" id="KW-0175">Coiled coil</keyword>
<dbReference type="Proteomes" id="UP000192578">
    <property type="component" value="Unassembled WGS sequence"/>
</dbReference>
<evidence type="ECO:0000256" key="1">
    <source>
        <dbReference type="ARBA" id="ARBA00022448"/>
    </source>
</evidence>
<dbReference type="InterPro" id="IPR027027">
    <property type="entry name" value="GOSR2/Membrin/Bos1"/>
</dbReference>
<evidence type="ECO:0000256" key="7">
    <source>
        <dbReference type="ARBA" id="ARBA00037078"/>
    </source>
</evidence>
<dbReference type="GO" id="GO:0012507">
    <property type="term" value="C:ER to Golgi transport vesicle membrane"/>
    <property type="evidence" value="ECO:0007669"/>
    <property type="project" value="TreeGrafter"/>
</dbReference>
<comment type="similarity">
    <text evidence="9 10">Belongs to the GOSR2 family.</text>
</comment>